<dbReference type="AlphaFoldDB" id="A0A3M7RGX6"/>
<dbReference type="EMBL" id="REGN01003439">
    <property type="protein sequence ID" value="RNA22508.1"/>
    <property type="molecule type" value="Genomic_DNA"/>
</dbReference>
<sequence length="103" mass="11687">MLSSQIFLFKFQQEWTKFSKFLTISFEMKCLARDKLCSSTSGISSIKAALFAESSPPTIANIMIPQTLINEQHMDSPGPQICNLLYLGDFAILEFFKSRLIKL</sequence>
<keyword evidence="2" id="KW-1185">Reference proteome</keyword>
<evidence type="ECO:0000313" key="2">
    <source>
        <dbReference type="Proteomes" id="UP000276133"/>
    </source>
</evidence>
<reference evidence="1 2" key="1">
    <citation type="journal article" date="2018" name="Sci. Rep.">
        <title>Genomic signatures of local adaptation to the degree of environmental predictability in rotifers.</title>
        <authorList>
            <person name="Franch-Gras L."/>
            <person name="Hahn C."/>
            <person name="Garcia-Roger E.M."/>
            <person name="Carmona M.J."/>
            <person name="Serra M."/>
            <person name="Gomez A."/>
        </authorList>
    </citation>
    <scope>NUCLEOTIDE SEQUENCE [LARGE SCALE GENOMIC DNA]</scope>
    <source>
        <strain evidence="1">HYR1</strain>
    </source>
</reference>
<comment type="caution">
    <text evidence="1">The sequence shown here is derived from an EMBL/GenBank/DDBJ whole genome shotgun (WGS) entry which is preliminary data.</text>
</comment>
<organism evidence="1 2">
    <name type="scientific">Brachionus plicatilis</name>
    <name type="common">Marine rotifer</name>
    <name type="synonym">Brachionus muelleri</name>
    <dbReference type="NCBI Taxonomy" id="10195"/>
    <lineage>
        <taxon>Eukaryota</taxon>
        <taxon>Metazoa</taxon>
        <taxon>Spiralia</taxon>
        <taxon>Gnathifera</taxon>
        <taxon>Rotifera</taxon>
        <taxon>Eurotatoria</taxon>
        <taxon>Monogononta</taxon>
        <taxon>Pseudotrocha</taxon>
        <taxon>Ploima</taxon>
        <taxon>Brachionidae</taxon>
        <taxon>Brachionus</taxon>
    </lineage>
</organism>
<name>A0A3M7RGX6_BRAPC</name>
<gene>
    <name evidence="1" type="ORF">BpHYR1_016898</name>
</gene>
<evidence type="ECO:0000313" key="1">
    <source>
        <dbReference type="EMBL" id="RNA22508.1"/>
    </source>
</evidence>
<dbReference type="Proteomes" id="UP000276133">
    <property type="component" value="Unassembled WGS sequence"/>
</dbReference>
<protein>
    <submittedName>
        <fullName evidence="1">Uncharacterized protein</fullName>
    </submittedName>
</protein>
<proteinExistence type="predicted"/>
<accession>A0A3M7RGX6</accession>